<dbReference type="InterPro" id="IPR039857">
    <property type="entry name" value="Ift122/121"/>
</dbReference>
<keyword evidence="5" id="KW-0677">Repeat</keyword>
<name>A0A6H5G5L2_9HEMI</name>
<dbReference type="AlphaFoldDB" id="A0A6H5G5L2"/>
<dbReference type="OrthoDB" id="10260567at2759"/>
<sequence>MFVYLSKKIAISNNTKIHCLAWNSRQGWIAVGGDDGLLKVLKLDSGRSKGAGNTAVLSMNQALSGHTGRVQVITWNEQHEKLTTSDQNGLIIVWTIYKGDWHEEMINNRNKSVVKGMAWDSDGQKICIVYEDGAVIVGSVDGNRIFGIELKGTPLTGVQWSPDGRWLVFSLKNGEVQVYDNQGNFSMKIDIHCFPSAMVMTGVPVVSMSWYDGRNGYVEKECPCFAICYQTGQLQIMKNHNDDSPIIVDTHMNAVNCCWNHNGSILAVVGSAVLPDDNRESNVVQFVSLYGDLIRTLKIPGRVISCCVWEGSSLRVAFAVDSFVYFAIIRPDYKWGYFSKTLVFSYPGQTGTHVNFWNTNNNEVPFRFNDLSDLEIFYIEVELEKICALQVHSKIVPALCCLAAHKEYCVLATKSNDSSGQYGLTVCNTISTPVDRKFMDIEPLYVAINSSHVFAASKDNFLIWHFTTPKTQSTLGLSGSRHRKDRLYHIDDTPSGVAEVIQDLDKSYQTGDPICCLAVSEKILIIGRESGALQRYSLPQVALVQRYSLTTRPQTLAINCTSSRLAVINSTGVLTLFDLETGSGDTGRTERRDVWDMMWACDNPDLIAIMEKTRMYIIRGTEPEEPINSGGYICQFQDLEIRTCILDEVMMTPESLNVDDHIVDLEVKSLRDTRQLLDKVGITEATTFIEENPHPRLWRLLAEAAVRKLDLKTAESAFVRCSDYPGIQLVKKLSNITNDQIKKAQISSYFGDFNEAEKLYLDVDRRDLAIQLREKLGDWFRVVQLMKMGSGGTDSQLQSAWNNIGDYFAERNNWESAREYYEKSQNIDRLMLCYQLLGDYEAMEKIAETLPEKHPLLKEIGDVFVSVGMCSQAVSVFIKSGLVQMAMQACVSLNQWDQAVALAETYNMLPQIASLLDKYANSLIEKDRHLEVVQLYRKANRHLDAAKIMFQRSPPTLYCCSKKNLNLTLTSLLVTIQLAEKESKKRLNPVRIKKLFVLAALLVEDHQNLKTTIT</sequence>
<evidence type="ECO:0000256" key="9">
    <source>
        <dbReference type="PROSITE-ProRule" id="PRU00339"/>
    </source>
</evidence>
<evidence type="ECO:0000256" key="6">
    <source>
        <dbReference type="ARBA" id="ARBA00023069"/>
    </source>
</evidence>
<evidence type="ECO:0000256" key="1">
    <source>
        <dbReference type="ARBA" id="ARBA00004138"/>
    </source>
</evidence>
<evidence type="ECO:0000259" key="10">
    <source>
        <dbReference type="Pfam" id="PF23387"/>
    </source>
</evidence>
<dbReference type="InterPro" id="IPR057361">
    <property type="entry name" value="TPR_WDR35"/>
</dbReference>
<dbReference type="InterPro" id="IPR015943">
    <property type="entry name" value="WD40/YVTN_repeat-like_dom_sf"/>
</dbReference>
<feature type="domain" description="IFT121/TULP4 N-terminal" evidence="12">
    <location>
        <begin position="1"/>
        <end position="330"/>
    </location>
</feature>
<dbReference type="GO" id="GO:0030991">
    <property type="term" value="C:intraciliary transport particle A"/>
    <property type="evidence" value="ECO:0007669"/>
    <property type="project" value="TreeGrafter"/>
</dbReference>
<protein>
    <submittedName>
        <fullName evidence="13">Uncharacterized protein</fullName>
    </submittedName>
</protein>
<feature type="repeat" description="WD" evidence="8">
    <location>
        <begin position="63"/>
        <end position="96"/>
    </location>
</feature>
<dbReference type="GO" id="GO:1905515">
    <property type="term" value="P:non-motile cilium assembly"/>
    <property type="evidence" value="ECO:0007669"/>
    <property type="project" value="TreeGrafter"/>
</dbReference>
<keyword evidence="6" id="KW-0969">Cilium</keyword>
<dbReference type="Pfam" id="PF24797">
    <property type="entry name" value="Beta-prop_WDR35_TULP_N"/>
    <property type="match status" value="1"/>
</dbReference>
<dbReference type="InterPro" id="IPR056158">
    <property type="entry name" value="Beta-prop_IFT121_2nd"/>
</dbReference>
<dbReference type="InterPro" id="IPR001680">
    <property type="entry name" value="WD40_rpt"/>
</dbReference>
<comment type="subcellular location">
    <subcellularLocation>
        <location evidence="1">Cell projection</location>
        <location evidence="1">Cilium</location>
    </subcellularLocation>
    <subcellularLocation>
        <location evidence="2">Cytoplasm</location>
    </subcellularLocation>
</comment>
<evidence type="ECO:0000259" key="12">
    <source>
        <dbReference type="Pfam" id="PF24797"/>
    </source>
</evidence>
<feature type="repeat" description="TPR" evidence="9">
    <location>
        <begin position="798"/>
        <end position="831"/>
    </location>
</feature>
<accession>A0A6H5G5L2</accession>
<evidence type="ECO:0000313" key="14">
    <source>
        <dbReference type="Proteomes" id="UP000479000"/>
    </source>
</evidence>
<dbReference type="PANTHER" id="PTHR12764:SF5">
    <property type="entry name" value="LD29485P"/>
    <property type="match status" value="1"/>
</dbReference>
<dbReference type="GO" id="GO:0061512">
    <property type="term" value="P:protein localization to cilium"/>
    <property type="evidence" value="ECO:0007669"/>
    <property type="project" value="TreeGrafter"/>
</dbReference>
<dbReference type="InterPro" id="IPR036322">
    <property type="entry name" value="WD40_repeat_dom_sf"/>
</dbReference>
<keyword evidence="9" id="KW-0802">TPR repeat</keyword>
<evidence type="ECO:0000256" key="2">
    <source>
        <dbReference type="ARBA" id="ARBA00004496"/>
    </source>
</evidence>
<dbReference type="InterPro" id="IPR019734">
    <property type="entry name" value="TPR_rpt"/>
</dbReference>
<dbReference type="Pfam" id="PF25170">
    <property type="entry name" value="TPR_WDR35"/>
    <property type="match status" value="1"/>
</dbReference>
<dbReference type="EMBL" id="CADCXU010006558">
    <property type="protein sequence ID" value="CAA9998117.1"/>
    <property type="molecule type" value="Genomic_DNA"/>
</dbReference>
<dbReference type="PANTHER" id="PTHR12764">
    <property type="entry name" value="WD REPEAT DOMAIN-RELATED"/>
    <property type="match status" value="1"/>
</dbReference>
<dbReference type="SUPFAM" id="SSF50978">
    <property type="entry name" value="WD40 repeat-like"/>
    <property type="match status" value="1"/>
</dbReference>
<organism evidence="13 14">
    <name type="scientific">Nesidiocoris tenuis</name>
    <dbReference type="NCBI Taxonomy" id="355587"/>
    <lineage>
        <taxon>Eukaryota</taxon>
        <taxon>Metazoa</taxon>
        <taxon>Ecdysozoa</taxon>
        <taxon>Arthropoda</taxon>
        <taxon>Hexapoda</taxon>
        <taxon>Insecta</taxon>
        <taxon>Pterygota</taxon>
        <taxon>Neoptera</taxon>
        <taxon>Paraneoptera</taxon>
        <taxon>Hemiptera</taxon>
        <taxon>Heteroptera</taxon>
        <taxon>Panheteroptera</taxon>
        <taxon>Cimicomorpha</taxon>
        <taxon>Miridae</taxon>
        <taxon>Dicyphina</taxon>
        <taxon>Nesidiocoris</taxon>
    </lineage>
</organism>
<evidence type="ECO:0000256" key="4">
    <source>
        <dbReference type="ARBA" id="ARBA00022574"/>
    </source>
</evidence>
<dbReference type="GO" id="GO:0097730">
    <property type="term" value="C:non-motile cilium"/>
    <property type="evidence" value="ECO:0007669"/>
    <property type="project" value="TreeGrafter"/>
</dbReference>
<dbReference type="Gene3D" id="1.25.40.470">
    <property type="match status" value="1"/>
</dbReference>
<feature type="non-terminal residue" evidence="13">
    <location>
        <position position="1014"/>
    </location>
</feature>
<evidence type="ECO:0000259" key="11">
    <source>
        <dbReference type="Pfam" id="PF23390"/>
    </source>
</evidence>
<keyword evidence="7" id="KW-0966">Cell projection</keyword>
<feature type="domain" description="IFT121 second beta-propeller" evidence="11">
    <location>
        <begin position="390"/>
        <end position="666"/>
    </location>
</feature>
<evidence type="ECO:0000256" key="3">
    <source>
        <dbReference type="ARBA" id="ARBA00022490"/>
    </source>
</evidence>
<dbReference type="Pfam" id="PF23390">
    <property type="entry name" value="Beta-prop_WDR35_2nd"/>
    <property type="match status" value="1"/>
</dbReference>
<dbReference type="Gene3D" id="2.130.10.10">
    <property type="entry name" value="YVTN repeat-like/Quinoprotein amine dehydrogenase"/>
    <property type="match status" value="2"/>
</dbReference>
<dbReference type="GO" id="GO:0035721">
    <property type="term" value="P:intraciliary retrograde transport"/>
    <property type="evidence" value="ECO:0007669"/>
    <property type="project" value="TreeGrafter"/>
</dbReference>
<dbReference type="PROSITE" id="PS50294">
    <property type="entry name" value="WD_REPEATS_REGION"/>
    <property type="match status" value="1"/>
</dbReference>
<dbReference type="InterPro" id="IPR011990">
    <property type="entry name" value="TPR-like_helical_dom_sf"/>
</dbReference>
<dbReference type="Pfam" id="PF23387">
    <property type="entry name" value="TPR_IFT80_172"/>
    <property type="match status" value="1"/>
</dbReference>
<evidence type="ECO:0000256" key="5">
    <source>
        <dbReference type="ARBA" id="ARBA00022737"/>
    </source>
</evidence>
<dbReference type="SMART" id="SM00320">
    <property type="entry name" value="WD40"/>
    <property type="match status" value="4"/>
</dbReference>
<proteinExistence type="predicted"/>
<evidence type="ECO:0000256" key="8">
    <source>
        <dbReference type="PROSITE-ProRule" id="PRU00221"/>
    </source>
</evidence>
<feature type="domain" description="IFT80/172/WDR35 TPR" evidence="10">
    <location>
        <begin position="697"/>
        <end position="786"/>
    </location>
</feature>
<gene>
    <name evidence="13" type="ORF">NTEN_LOCUS4411</name>
</gene>
<keyword evidence="3" id="KW-0963">Cytoplasm</keyword>
<dbReference type="PROSITE" id="PS50005">
    <property type="entry name" value="TPR"/>
    <property type="match status" value="1"/>
</dbReference>
<keyword evidence="14" id="KW-1185">Reference proteome</keyword>
<dbReference type="FunFam" id="1.25.40.470:FF:000004">
    <property type="entry name" value="WD repeat-containing protein 35"/>
    <property type="match status" value="1"/>
</dbReference>
<dbReference type="InterPro" id="IPR056159">
    <property type="entry name" value="Beta-prop_IFT121_TULP_N"/>
</dbReference>
<reference evidence="13 14" key="1">
    <citation type="submission" date="2020-02" db="EMBL/GenBank/DDBJ databases">
        <authorList>
            <person name="Ferguson B K."/>
        </authorList>
    </citation>
    <scope>NUCLEOTIDE SEQUENCE [LARGE SCALE GENOMIC DNA]</scope>
</reference>
<dbReference type="SUPFAM" id="SSF48452">
    <property type="entry name" value="TPR-like"/>
    <property type="match status" value="1"/>
</dbReference>
<keyword evidence="4 8" id="KW-0853">WD repeat</keyword>
<dbReference type="PROSITE" id="PS50082">
    <property type="entry name" value="WD_REPEATS_2"/>
    <property type="match status" value="1"/>
</dbReference>
<dbReference type="Proteomes" id="UP000479000">
    <property type="component" value="Unassembled WGS sequence"/>
</dbReference>
<evidence type="ECO:0000256" key="7">
    <source>
        <dbReference type="ARBA" id="ARBA00023273"/>
    </source>
</evidence>
<dbReference type="GO" id="GO:0005737">
    <property type="term" value="C:cytoplasm"/>
    <property type="evidence" value="ECO:0007669"/>
    <property type="project" value="UniProtKB-SubCell"/>
</dbReference>
<dbReference type="SUPFAM" id="SSF69322">
    <property type="entry name" value="Tricorn protease domain 2"/>
    <property type="match status" value="1"/>
</dbReference>
<evidence type="ECO:0000313" key="13">
    <source>
        <dbReference type="EMBL" id="CAA9998117.1"/>
    </source>
</evidence>
<dbReference type="InterPro" id="IPR056157">
    <property type="entry name" value="TPR_IFT80_172_dom"/>
</dbReference>